<reference evidence="3" key="1">
    <citation type="journal article" date="2019" name="Int. J. Syst. Evol. Microbiol.">
        <title>The Global Catalogue of Microorganisms (GCM) 10K type strain sequencing project: providing services to taxonomists for standard genome sequencing and annotation.</title>
        <authorList>
            <consortium name="The Broad Institute Genomics Platform"/>
            <consortium name="The Broad Institute Genome Sequencing Center for Infectious Disease"/>
            <person name="Wu L."/>
            <person name="Ma J."/>
        </authorList>
    </citation>
    <scope>NUCLEOTIDE SEQUENCE [LARGE SCALE GENOMIC DNA]</scope>
    <source>
        <strain evidence="3">CGMCC 1.15067</strain>
    </source>
</reference>
<keyword evidence="3" id="KW-1185">Reference proteome</keyword>
<evidence type="ECO:0000256" key="1">
    <source>
        <dbReference type="SAM" id="Phobius"/>
    </source>
</evidence>
<gene>
    <name evidence="2" type="ORF">ACFSGI_11710</name>
</gene>
<dbReference type="RefSeq" id="WP_204824303.1">
    <property type="nucleotide sequence ID" value="NZ_JBHUGF010000010.1"/>
</dbReference>
<proteinExistence type="predicted"/>
<keyword evidence="1" id="KW-1133">Transmembrane helix</keyword>
<name>A0ABW4UVX2_9BACL</name>
<evidence type="ECO:0000313" key="3">
    <source>
        <dbReference type="Proteomes" id="UP001597403"/>
    </source>
</evidence>
<dbReference type="Proteomes" id="UP001597403">
    <property type="component" value="Unassembled WGS sequence"/>
</dbReference>
<organism evidence="2 3">
    <name type="scientific">Paenibacillus nicotianae</name>
    <dbReference type="NCBI Taxonomy" id="1526551"/>
    <lineage>
        <taxon>Bacteria</taxon>
        <taxon>Bacillati</taxon>
        <taxon>Bacillota</taxon>
        <taxon>Bacilli</taxon>
        <taxon>Bacillales</taxon>
        <taxon>Paenibacillaceae</taxon>
        <taxon>Paenibacillus</taxon>
    </lineage>
</organism>
<evidence type="ECO:0000313" key="2">
    <source>
        <dbReference type="EMBL" id="MFD1990626.1"/>
    </source>
</evidence>
<keyword evidence="1" id="KW-0472">Membrane</keyword>
<feature type="transmembrane region" description="Helical" evidence="1">
    <location>
        <begin position="61"/>
        <end position="83"/>
    </location>
</feature>
<keyword evidence="1" id="KW-0812">Transmembrane</keyword>
<dbReference type="EMBL" id="JBHUGF010000010">
    <property type="protein sequence ID" value="MFD1990626.1"/>
    <property type="molecule type" value="Genomic_DNA"/>
</dbReference>
<accession>A0ABW4UVX2</accession>
<comment type="caution">
    <text evidence="2">The sequence shown here is derived from an EMBL/GenBank/DDBJ whole genome shotgun (WGS) entry which is preliminary data.</text>
</comment>
<protein>
    <submittedName>
        <fullName evidence="2">Uncharacterized protein</fullName>
    </submittedName>
</protein>
<sequence length="84" mass="9811">MDSAQAQQEQEVTYASLQKRLSECSEQDALQLMRSFDRQITFWNKQKTKKEEYRSFWKTPYPYVGIGVGIVVPVTGFVLFMLLP</sequence>